<gene>
    <name evidence="1" type="ORF">HW532_12630</name>
</gene>
<name>A0A7S8C4W9_9HYPH</name>
<sequence>MPRLKGAVSSKQIDHDFPYQVELIVPPIGFGKAIDTMHAFPRERAMPFMTRGGRDRRTEDIFHTARYCFTTMEHAEAFLERFGHAYSGEIFVADKPW</sequence>
<dbReference type="AlphaFoldDB" id="A0A7S8C4W9"/>
<keyword evidence="2" id="KW-1185">Reference proteome</keyword>
<reference evidence="1 2" key="1">
    <citation type="submission" date="2020-06" db="EMBL/GenBank/DDBJ databases">
        <title>Genome sequence of 2 isolates from Red Sea Mangroves.</title>
        <authorList>
            <person name="Sefrji F."/>
            <person name="Michoud G."/>
            <person name="Merlino G."/>
            <person name="Daffonchio D."/>
        </authorList>
    </citation>
    <scope>NUCLEOTIDE SEQUENCE [LARGE SCALE GENOMIC DNA]</scope>
    <source>
        <strain evidence="1 2">R1DC25</strain>
    </source>
</reference>
<dbReference type="Proteomes" id="UP000593594">
    <property type="component" value="Chromosome"/>
</dbReference>
<dbReference type="RefSeq" id="WP_213160826.1">
    <property type="nucleotide sequence ID" value="NZ_CP058214.1"/>
</dbReference>
<protein>
    <submittedName>
        <fullName evidence="1">Uncharacterized protein</fullName>
    </submittedName>
</protein>
<evidence type="ECO:0000313" key="1">
    <source>
        <dbReference type="EMBL" id="QPC43463.1"/>
    </source>
</evidence>
<proteinExistence type="predicted"/>
<accession>A0A7S8C4W9</accession>
<evidence type="ECO:0000313" key="2">
    <source>
        <dbReference type="Proteomes" id="UP000593594"/>
    </source>
</evidence>
<dbReference type="EMBL" id="CP058214">
    <property type="protein sequence ID" value="QPC43463.1"/>
    <property type="molecule type" value="Genomic_DNA"/>
</dbReference>
<organism evidence="1 2">
    <name type="scientific">Kaustia mangrovi</name>
    <dbReference type="NCBI Taxonomy" id="2593653"/>
    <lineage>
        <taxon>Bacteria</taxon>
        <taxon>Pseudomonadati</taxon>
        <taxon>Pseudomonadota</taxon>
        <taxon>Alphaproteobacteria</taxon>
        <taxon>Hyphomicrobiales</taxon>
        <taxon>Parvibaculaceae</taxon>
        <taxon>Kaustia</taxon>
    </lineage>
</organism>
<dbReference type="KEGG" id="kmn:HW532_12630"/>